<keyword evidence="3" id="KW-1185">Reference proteome</keyword>
<sequence length="402" mass="45630">MLRARTLRFDTRFPENTFYPWKAYCHSIFWEKRFEFYPSQKELFSGAFRKEQMTHNPPEFSEKKWIPDGFHFFGPNESSERRELLNSLGSKLQEFKYSEVFLPSFDYSSSFLLTMSAEDSSALYRFRDSDGNEISPSADLTVQAVKGMAGFAHRKENQRIFYQGKIFRDYGRKSGSRKEILQVGAEHIGGSGAPAILGILKEISGLFSGIKLRSPLTVVLGNVGVFHSVLESLELSRSEKRQLSFLLYRKNLPEIRRFLETRNASRIFPVLESLCLGFVSHKEDLGKKFASLGLSNSFQKIISETGEIIDSLGKTPGLEFCSDYTLIPDLEYYTGFVFQGYVSGSSEPVLTGGAYDHLYELFSGTQKDACGFAINVDALEMVLEDIVDNNKSADHRISKYIL</sequence>
<dbReference type="Gene3D" id="3.30.930.10">
    <property type="entry name" value="Bira Bifunctional Protein, Domain 2"/>
    <property type="match status" value="1"/>
</dbReference>
<evidence type="ECO:0000259" key="1">
    <source>
        <dbReference type="Pfam" id="PF13393"/>
    </source>
</evidence>
<keyword evidence="2" id="KW-0808">Transferase</keyword>
<protein>
    <submittedName>
        <fullName evidence="2">ATP phosphoribosyltransferase regulatory subunit</fullName>
    </submittedName>
</protein>
<comment type="caution">
    <text evidence="2">The sequence shown here is derived from an EMBL/GenBank/DDBJ whole genome shotgun (WGS) entry which is preliminary data.</text>
</comment>
<dbReference type="PANTHER" id="PTHR43707">
    <property type="entry name" value="HISTIDYL-TRNA SYNTHETASE"/>
    <property type="match status" value="1"/>
</dbReference>
<dbReference type="Proteomes" id="UP000232196">
    <property type="component" value="Unassembled WGS sequence"/>
</dbReference>
<dbReference type="PANTHER" id="PTHR43707:SF1">
    <property type="entry name" value="HISTIDINE--TRNA LIGASE, MITOCHONDRIAL-RELATED"/>
    <property type="match status" value="1"/>
</dbReference>
<dbReference type="GO" id="GO:0005737">
    <property type="term" value="C:cytoplasm"/>
    <property type="evidence" value="ECO:0007669"/>
    <property type="project" value="InterPro"/>
</dbReference>
<dbReference type="EMBL" id="NPDN01000004">
    <property type="protein sequence ID" value="PJZ25732.1"/>
    <property type="molecule type" value="Genomic_DNA"/>
</dbReference>
<dbReference type="OrthoDB" id="9800814at2"/>
<proteinExistence type="predicted"/>
<dbReference type="SUPFAM" id="SSF55681">
    <property type="entry name" value="Class II aaRS and biotin synthetases"/>
    <property type="match status" value="1"/>
</dbReference>
<accession>A0A2M9XDS7</accession>
<reference evidence="2 3" key="1">
    <citation type="submission" date="2017-07" db="EMBL/GenBank/DDBJ databases">
        <title>Leptospira spp. isolated from tropical soils.</title>
        <authorList>
            <person name="Thibeaux R."/>
            <person name="Iraola G."/>
            <person name="Ferres I."/>
            <person name="Bierque E."/>
            <person name="Girault D."/>
            <person name="Soupe-Gilbert M.-E."/>
            <person name="Picardeau M."/>
            <person name="Goarant C."/>
        </authorList>
    </citation>
    <scope>NUCLEOTIDE SEQUENCE [LARGE SCALE GENOMIC DNA]</scope>
    <source>
        <strain evidence="2 3">MCA1-C-A1</strain>
    </source>
</reference>
<organism evidence="2 3">
    <name type="scientific">Leptospira hartskeerlii</name>
    <dbReference type="NCBI Taxonomy" id="2023177"/>
    <lineage>
        <taxon>Bacteria</taxon>
        <taxon>Pseudomonadati</taxon>
        <taxon>Spirochaetota</taxon>
        <taxon>Spirochaetia</taxon>
        <taxon>Leptospirales</taxon>
        <taxon>Leptospiraceae</taxon>
        <taxon>Leptospira</taxon>
    </lineage>
</organism>
<dbReference type="InterPro" id="IPR004516">
    <property type="entry name" value="HisRS/HisZ"/>
</dbReference>
<dbReference type="GO" id="GO:0004821">
    <property type="term" value="F:histidine-tRNA ligase activity"/>
    <property type="evidence" value="ECO:0007669"/>
    <property type="project" value="TreeGrafter"/>
</dbReference>
<name>A0A2M9XDS7_9LEPT</name>
<dbReference type="Pfam" id="PF13393">
    <property type="entry name" value="tRNA-synt_His"/>
    <property type="match status" value="1"/>
</dbReference>
<evidence type="ECO:0000313" key="2">
    <source>
        <dbReference type="EMBL" id="PJZ25732.1"/>
    </source>
</evidence>
<keyword evidence="2" id="KW-0328">Glycosyltransferase</keyword>
<dbReference type="AlphaFoldDB" id="A0A2M9XDS7"/>
<dbReference type="GO" id="GO:0006427">
    <property type="term" value="P:histidyl-tRNA aminoacylation"/>
    <property type="evidence" value="ECO:0007669"/>
    <property type="project" value="TreeGrafter"/>
</dbReference>
<dbReference type="InterPro" id="IPR041715">
    <property type="entry name" value="HisRS-like_core"/>
</dbReference>
<evidence type="ECO:0000313" key="3">
    <source>
        <dbReference type="Proteomes" id="UP000232196"/>
    </source>
</evidence>
<gene>
    <name evidence="2" type="ORF">CH357_08785</name>
</gene>
<dbReference type="InterPro" id="IPR045864">
    <property type="entry name" value="aa-tRNA-synth_II/BPL/LPL"/>
</dbReference>
<feature type="domain" description="Class II Histidinyl-tRNA synthetase (HisRS)-like catalytic core" evidence="1">
    <location>
        <begin position="69"/>
        <end position="379"/>
    </location>
</feature>
<dbReference type="GO" id="GO:0016757">
    <property type="term" value="F:glycosyltransferase activity"/>
    <property type="evidence" value="ECO:0007669"/>
    <property type="project" value="UniProtKB-KW"/>
</dbReference>